<organism evidence="1 2">
    <name type="scientific">Rangifer tarandus platyrhynchus</name>
    <name type="common">Svalbard reindeer</name>
    <dbReference type="NCBI Taxonomy" id="3082113"/>
    <lineage>
        <taxon>Eukaryota</taxon>
        <taxon>Metazoa</taxon>
        <taxon>Chordata</taxon>
        <taxon>Craniata</taxon>
        <taxon>Vertebrata</taxon>
        <taxon>Euteleostomi</taxon>
        <taxon>Mammalia</taxon>
        <taxon>Eutheria</taxon>
        <taxon>Laurasiatheria</taxon>
        <taxon>Artiodactyla</taxon>
        <taxon>Ruminantia</taxon>
        <taxon>Pecora</taxon>
        <taxon>Cervidae</taxon>
        <taxon>Odocoileinae</taxon>
        <taxon>Rangifer</taxon>
    </lineage>
</organism>
<proteinExistence type="predicted"/>
<dbReference type="Proteomes" id="UP001162501">
    <property type="component" value="Chromosome 9"/>
</dbReference>
<protein>
    <submittedName>
        <fullName evidence="1">Uncharacterized protein</fullName>
    </submittedName>
</protein>
<evidence type="ECO:0000313" key="1">
    <source>
        <dbReference type="EMBL" id="CAN0570300.1"/>
    </source>
</evidence>
<dbReference type="EMBL" id="OX596093">
    <property type="protein sequence ID" value="CAN0570300.1"/>
    <property type="molecule type" value="Genomic_DNA"/>
</dbReference>
<reference evidence="1" key="1">
    <citation type="submission" date="2023-05" db="EMBL/GenBank/DDBJ databases">
        <authorList>
            <consortium name="ELIXIR-Norway"/>
        </authorList>
    </citation>
    <scope>NUCLEOTIDE SEQUENCE</scope>
</reference>
<accession>A0AC60A9A6</accession>
<sequence length="108" mass="10991">MTSRSPGLADSLQTAPSASARPLGLPQYLAGLVGGVGALATVSQRSPSTPTRDQACKAVGGFAALQIQPLAQPQCRSLKEEANPVAPLGRMDRAWKAATPSSLLPPSA</sequence>
<reference evidence="1" key="2">
    <citation type="submission" date="2025-03" db="EMBL/GenBank/DDBJ databases">
        <authorList>
            <consortium name="ELIXIR-Norway"/>
            <consortium name="Elixir Norway"/>
        </authorList>
    </citation>
    <scope>NUCLEOTIDE SEQUENCE</scope>
</reference>
<name>A0AC60A9A6_RANTA</name>
<evidence type="ECO:0000313" key="2">
    <source>
        <dbReference type="Proteomes" id="UP001162501"/>
    </source>
</evidence>
<gene>
    <name evidence="1" type="ORF">MRATA1EN22A_LOCUS28118</name>
</gene>